<name>A0A8J6E668_ELECQ</name>
<evidence type="ECO:0000313" key="16">
    <source>
        <dbReference type="Proteomes" id="UP000770717"/>
    </source>
</evidence>
<evidence type="ECO:0000256" key="4">
    <source>
        <dbReference type="ARBA" id="ARBA00022692"/>
    </source>
</evidence>
<dbReference type="CDD" id="cd13954">
    <property type="entry name" value="7tmA_OR"/>
    <property type="match status" value="1"/>
</dbReference>
<evidence type="ECO:0000256" key="7">
    <source>
        <dbReference type="ARBA" id="ARBA00023040"/>
    </source>
</evidence>
<evidence type="ECO:0000256" key="1">
    <source>
        <dbReference type="ARBA" id="ARBA00004651"/>
    </source>
</evidence>
<dbReference type="GO" id="GO:0004930">
    <property type="term" value="F:G protein-coupled receptor activity"/>
    <property type="evidence" value="ECO:0007669"/>
    <property type="project" value="UniProtKB-KW"/>
</dbReference>
<sequence>MIIHHKDTSLNFNGTDFFIEGLSDAPELQYPGFFIFLLIYLAIIFGNASIFSVICLNSNLHTPMYIFLMNLSLVDIVYTSTILPKLLNMVLTKTNTISFWGCVYQMYLFLAMACAEVLLLSAMAYDRYVAICHPLHYISLMSLRQSAGMAVTSWSIGFLDPSGHAVLISRLSFCASRLIDHFFCDVIPLLKISCSDTSEVELITYLEGSFILSSAFLLTLVSYIFIISTIVKIKSAEGRLKAFSTCSSHLTCVVIFYGTIICLYMRPTTSYTPKQDKFVALLYAVLVPVLNPFIYSLKNQEIKNAFMKFKVKLSY</sequence>
<dbReference type="Gene3D" id="1.20.1070.10">
    <property type="entry name" value="Rhodopsin 7-helix transmembrane proteins"/>
    <property type="match status" value="1"/>
</dbReference>
<dbReference type="PRINTS" id="PR00237">
    <property type="entry name" value="GPCRRHODOPSN"/>
</dbReference>
<evidence type="ECO:0000313" key="15">
    <source>
        <dbReference type="EMBL" id="KAG9461664.1"/>
    </source>
</evidence>
<evidence type="ECO:0000259" key="14">
    <source>
        <dbReference type="PROSITE" id="PS50262"/>
    </source>
</evidence>
<dbReference type="Pfam" id="PF13853">
    <property type="entry name" value="7tm_4"/>
    <property type="match status" value="1"/>
</dbReference>
<evidence type="ECO:0000256" key="12">
    <source>
        <dbReference type="RuleBase" id="RU000688"/>
    </source>
</evidence>
<evidence type="ECO:0000256" key="13">
    <source>
        <dbReference type="RuleBase" id="RU363047"/>
    </source>
</evidence>
<feature type="transmembrane region" description="Helical" evidence="13">
    <location>
        <begin position="33"/>
        <end position="57"/>
    </location>
</feature>
<keyword evidence="8 13" id="KW-0472">Membrane</keyword>
<feature type="transmembrane region" description="Helical" evidence="13">
    <location>
        <begin position="137"/>
        <end position="159"/>
    </location>
</feature>
<evidence type="ECO:0000256" key="11">
    <source>
        <dbReference type="ARBA" id="ARBA00023224"/>
    </source>
</evidence>
<evidence type="ECO:0000256" key="9">
    <source>
        <dbReference type="ARBA" id="ARBA00023170"/>
    </source>
</evidence>
<evidence type="ECO:0000256" key="8">
    <source>
        <dbReference type="ARBA" id="ARBA00023136"/>
    </source>
</evidence>
<evidence type="ECO:0000256" key="10">
    <source>
        <dbReference type="ARBA" id="ARBA00023180"/>
    </source>
</evidence>
<feature type="transmembrane region" description="Helical" evidence="13">
    <location>
        <begin position="243"/>
        <end position="266"/>
    </location>
</feature>
<gene>
    <name evidence="15" type="ORF">GDO78_016097</name>
</gene>
<feature type="transmembrane region" description="Helical" evidence="13">
    <location>
        <begin position="278"/>
        <end position="297"/>
    </location>
</feature>
<dbReference type="SUPFAM" id="SSF81321">
    <property type="entry name" value="Family A G protein-coupled receptor-like"/>
    <property type="match status" value="1"/>
</dbReference>
<keyword evidence="2 13" id="KW-1003">Cell membrane</keyword>
<dbReference type="GO" id="GO:0004984">
    <property type="term" value="F:olfactory receptor activity"/>
    <property type="evidence" value="ECO:0007669"/>
    <property type="project" value="InterPro"/>
</dbReference>
<comment type="subcellular location">
    <subcellularLocation>
        <location evidence="1 13">Cell membrane</location>
        <topology evidence="1 13">Multi-pass membrane protein</topology>
    </subcellularLocation>
</comment>
<evidence type="ECO:0000256" key="6">
    <source>
        <dbReference type="ARBA" id="ARBA00022989"/>
    </source>
</evidence>
<proteinExistence type="inferred from homology"/>
<feature type="transmembrane region" description="Helical" evidence="13">
    <location>
        <begin position="103"/>
        <end position="125"/>
    </location>
</feature>
<protein>
    <recommendedName>
        <fullName evidence="13">Olfactory receptor</fullName>
    </recommendedName>
</protein>
<dbReference type="InterPro" id="IPR000276">
    <property type="entry name" value="GPCR_Rhodpsn"/>
</dbReference>
<evidence type="ECO:0000256" key="3">
    <source>
        <dbReference type="ARBA" id="ARBA00022606"/>
    </source>
</evidence>
<keyword evidence="11 12" id="KW-0807">Transducer</keyword>
<dbReference type="InterPro" id="IPR050516">
    <property type="entry name" value="Olfactory_GPCR"/>
</dbReference>
<dbReference type="Proteomes" id="UP000770717">
    <property type="component" value="Unassembled WGS sequence"/>
</dbReference>
<keyword evidence="10" id="KW-0325">Glycoprotein</keyword>
<dbReference type="PANTHER" id="PTHR26452">
    <property type="entry name" value="OLFACTORY RECEPTOR"/>
    <property type="match status" value="1"/>
</dbReference>
<evidence type="ECO:0000256" key="5">
    <source>
        <dbReference type="ARBA" id="ARBA00022725"/>
    </source>
</evidence>
<keyword evidence="9 12" id="KW-0675">Receptor</keyword>
<keyword evidence="5 13" id="KW-0552">Olfaction</keyword>
<keyword evidence="7 12" id="KW-0297">G-protein coupled receptor</keyword>
<dbReference type="PROSITE" id="PS50262">
    <property type="entry name" value="G_PROTEIN_RECEP_F1_2"/>
    <property type="match status" value="1"/>
</dbReference>
<dbReference type="InterPro" id="IPR000725">
    <property type="entry name" value="Olfact_rcpt"/>
</dbReference>
<dbReference type="PRINTS" id="PR00245">
    <property type="entry name" value="OLFACTORYR"/>
</dbReference>
<evidence type="ECO:0000256" key="2">
    <source>
        <dbReference type="ARBA" id="ARBA00022475"/>
    </source>
</evidence>
<dbReference type="PROSITE" id="PS00237">
    <property type="entry name" value="G_PROTEIN_RECEP_F1_1"/>
    <property type="match status" value="1"/>
</dbReference>
<reference evidence="15" key="1">
    <citation type="thesis" date="2020" institute="ProQuest LLC" country="789 East Eisenhower Parkway, Ann Arbor, MI, USA">
        <title>Comparative Genomics and Chromosome Evolution.</title>
        <authorList>
            <person name="Mudd A.B."/>
        </authorList>
    </citation>
    <scope>NUCLEOTIDE SEQUENCE</scope>
    <source>
        <strain evidence="15">HN-11 Male</strain>
        <tissue evidence="15">Kidney and liver</tissue>
    </source>
</reference>
<keyword evidence="16" id="KW-1185">Reference proteome</keyword>
<feature type="transmembrane region" description="Helical" evidence="13">
    <location>
        <begin position="64"/>
        <end position="83"/>
    </location>
</feature>
<dbReference type="InterPro" id="IPR017452">
    <property type="entry name" value="GPCR_Rhodpsn_7TM"/>
</dbReference>
<keyword evidence="4 12" id="KW-0812">Transmembrane</keyword>
<organism evidence="15 16">
    <name type="scientific">Eleutherodactylus coqui</name>
    <name type="common">Puerto Rican coqui</name>
    <dbReference type="NCBI Taxonomy" id="57060"/>
    <lineage>
        <taxon>Eukaryota</taxon>
        <taxon>Metazoa</taxon>
        <taxon>Chordata</taxon>
        <taxon>Craniata</taxon>
        <taxon>Vertebrata</taxon>
        <taxon>Euteleostomi</taxon>
        <taxon>Amphibia</taxon>
        <taxon>Batrachia</taxon>
        <taxon>Anura</taxon>
        <taxon>Neobatrachia</taxon>
        <taxon>Hyloidea</taxon>
        <taxon>Eleutherodactylidae</taxon>
        <taxon>Eleutherodactylinae</taxon>
        <taxon>Eleutherodactylus</taxon>
        <taxon>Eleutherodactylus</taxon>
    </lineage>
</organism>
<dbReference type="GO" id="GO:0005886">
    <property type="term" value="C:plasma membrane"/>
    <property type="evidence" value="ECO:0007669"/>
    <property type="project" value="UniProtKB-SubCell"/>
</dbReference>
<keyword evidence="3 13" id="KW-0716">Sensory transduction</keyword>
<feature type="transmembrane region" description="Helical" evidence="13">
    <location>
        <begin position="210"/>
        <end position="231"/>
    </location>
</feature>
<accession>A0A8J6E668</accession>
<comment type="caution">
    <text evidence="15">The sequence shown here is derived from an EMBL/GenBank/DDBJ whole genome shotgun (WGS) entry which is preliminary data.</text>
</comment>
<comment type="similarity">
    <text evidence="12">Belongs to the G-protein coupled receptor 1 family.</text>
</comment>
<dbReference type="OrthoDB" id="5967130at2759"/>
<dbReference type="AlphaFoldDB" id="A0A8J6E668"/>
<dbReference type="FunFam" id="1.20.1070.10:FF:000010">
    <property type="entry name" value="Olfactory receptor"/>
    <property type="match status" value="1"/>
</dbReference>
<dbReference type="EMBL" id="WNTK01018030">
    <property type="protein sequence ID" value="KAG9461664.1"/>
    <property type="molecule type" value="Genomic_DNA"/>
</dbReference>
<keyword evidence="6 13" id="KW-1133">Transmembrane helix</keyword>
<feature type="domain" description="G-protein coupled receptors family 1 profile" evidence="14">
    <location>
        <begin position="46"/>
        <end position="295"/>
    </location>
</feature>